<dbReference type="Pfam" id="PF03928">
    <property type="entry name" value="HbpS-like"/>
    <property type="match status" value="1"/>
</dbReference>
<dbReference type="SUPFAM" id="SSF143744">
    <property type="entry name" value="GlcG-like"/>
    <property type="match status" value="1"/>
</dbReference>
<dbReference type="SUPFAM" id="SSF50129">
    <property type="entry name" value="GroES-like"/>
    <property type="match status" value="1"/>
</dbReference>
<keyword evidence="4 7" id="KW-0862">Zinc</keyword>
<dbReference type="Gene3D" id="3.90.180.10">
    <property type="entry name" value="Medium-chain alcohol dehydrogenases, catalytic domain"/>
    <property type="match status" value="1"/>
</dbReference>
<evidence type="ECO:0000256" key="3">
    <source>
        <dbReference type="ARBA" id="ARBA00022723"/>
    </source>
</evidence>
<dbReference type="SMART" id="SM00829">
    <property type="entry name" value="PKS_ER"/>
    <property type="match status" value="1"/>
</dbReference>
<keyword evidence="3 7" id="KW-0479">Metal-binding</keyword>
<dbReference type="InterPro" id="IPR036291">
    <property type="entry name" value="NAD(P)-bd_dom_sf"/>
</dbReference>
<dbReference type="InterPro" id="IPR005624">
    <property type="entry name" value="PduO/GlcC-like"/>
</dbReference>
<keyword evidence="5" id="KW-0560">Oxidoreductase</keyword>
<comment type="similarity">
    <text evidence="2 7">Belongs to the zinc-containing alcohol dehydrogenase family.</text>
</comment>
<evidence type="ECO:0000256" key="4">
    <source>
        <dbReference type="ARBA" id="ARBA00022833"/>
    </source>
</evidence>
<dbReference type="GO" id="GO:0004022">
    <property type="term" value="F:alcohol dehydrogenase (NAD+) activity"/>
    <property type="evidence" value="ECO:0007669"/>
    <property type="project" value="TreeGrafter"/>
</dbReference>
<dbReference type="InterPro" id="IPR013154">
    <property type="entry name" value="ADH-like_N"/>
</dbReference>
<dbReference type="SUPFAM" id="SSF51735">
    <property type="entry name" value="NAD(P)-binding Rossmann-fold domains"/>
    <property type="match status" value="1"/>
</dbReference>
<dbReference type="PROSITE" id="PS00059">
    <property type="entry name" value="ADH_ZINC"/>
    <property type="match status" value="1"/>
</dbReference>
<evidence type="ECO:0000259" key="8">
    <source>
        <dbReference type="SMART" id="SM00829"/>
    </source>
</evidence>
<sequence length="440" mass="46432">MDEIPQTQTVALVRELGGSVEFREGYPVPTPGSNEVLAKVLYTGVCQSDLHTKNGTAAGADGNPITKIKLPHVGGHEGVGQIVALGPNCDPDLKVGGLVGIRFASRICRRCEFCLAGTEQYCVKGTNHLHHEDGSFQQYIALDADNLTILPDDIDPKVIGPVLCAGVTAYKAVLNANIRAGNWLVVVGAGGGLGHLAVQYAKAQGALVIGVDAADKRDFVLGLGATEFIDFTSTDPVQRVHEITGLGAHAVVVTAGSAKAFAHPRDLAALESNPSVLFPTFTSSTAWTLGLALRERILSLPPTQRKPALISITLTGGSEPHVIFQCATEPGTVADNEVWVRRKRNTVLRWGVSSWLMRQKMLSSSGAEASEVEAAFVRKFALTSTGGGGAADEFAIHGGAFPIRVRGVDGIVGVVVVSGLKQEDDHQVVVETVREVIAKM</sequence>
<dbReference type="PANTHER" id="PTHR42940:SF6">
    <property type="entry name" value="DEHYDROGENASE, PUTATIVE (AFU_ORTHOLOGUE AFUA_2G04590)-RELATED"/>
    <property type="match status" value="1"/>
</dbReference>
<dbReference type="FunFam" id="3.30.450.150:FF:000005">
    <property type="entry name" value="UPF0303 protein Ping_1243"/>
    <property type="match status" value="1"/>
</dbReference>
<dbReference type="Pfam" id="PF08240">
    <property type="entry name" value="ADH_N"/>
    <property type="match status" value="1"/>
</dbReference>
<dbReference type="Gene3D" id="3.30.450.150">
    <property type="entry name" value="Haem-degrading domain"/>
    <property type="match status" value="1"/>
</dbReference>
<evidence type="ECO:0000313" key="10">
    <source>
        <dbReference type="Proteomes" id="UP000184304"/>
    </source>
</evidence>
<dbReference type="FunFam" id="3.40.50.720:FF:000039">
    <property type="entry name" value="Alcohol dehydrogenase AdhP"/>
    <property type="match status" value="1"/>
</dbReference>
<feature type="domain" description="Enoyl reductase (ER)" evidence="8">
    <location>
        <begin position="17"/>
        <end position="310"/>
    </location>
</feature>
<evidence type="ECO:0000256" key="7">
    <source>
        <dbReference type="RuleBase" id="RU361277"/>
    </source>
</evidence>
<comment type="cofactor">
    <cofactor evidence="1 7">
        <name>Zn(2+)</name>
        <dbReference type="ChEBI" id="CHEBI:29105"/>
    </cofactor>
</comment>
<dbReference type="STRING" id="767770.A0A1L9N1A8"/>
<dbReference type="InterPro" id="IPR020843">
    <property type="entry name" value="ER"/>
</dbReference>
<keyword evidence="10" id="KW-1185">Reference proteome</keyword>
<gene>
    <name evidence="9" type="ORF">ASPTUDRAFT_76465</name>
</gene>
<dbReference type="Pfam" id="PF00107">
    <property type="entry name" value="ADH_zinc_N"/>
    <property type="match status" value="1"/>
</dbReference>
<dbReference type="InterPro" id="IPR013149">
    <property type="entry name" value="ADH-like_C"/>
</dbReference>
<proteinExistence type="inferred from homology"/>
<dbReference type="InterPro" id="IPR038084">
    <property type="entry name" value="PduO/GlcC-like_sf"/>
</dbReference>
<evidence type="ECO:0000256" key="2">
    <source>
        <dbReference type="ARBA" id="ARBA00008072"/>
    </source>
</evidence>
<dbReference type="VEuPathDB" id="FungiDB:ASPTUDRAFT_76465"/>
<evidence type="ECO:0000313" key="9">
    <source>
        <dbReference type="EMBL" id="OJI82872.1"/>
    </source>
</evidence>
<dbReference type="GO" id="GO:0008270">
    <property type="term" value="F:zinc ion binding"/>
    <property type="evidence" value="ECO:0007669"/>
    <property type="project" value="InterPro"/>
</dbReference>
<organism evidence="9 10">
    <name type="scientific">Aspergillus tubingensis (strain CBS 134.48)</name>
    <dbReference type="NCBI Taxonomy" id="767770"/>
    <lineage>
        <taxon>Eukaryota</taxon>
        <taxon>Fungi</taxon>
        <taxon>Dikarya</taxon>
        <taxon>Ascomycota</taxon>
        <taxon>Pezizomycotina</taxon>
        <taxon>Eurotiomycetes</taxon>
        <taxon>Eurotiomycetidae</taxon>
        <taxon>Eurotiales</taxon>
        <taxon>Aspergillaceae</taxon>
        <taxon>Aspergillus</taxon>
        <taxon>Aspergillus subgen. Circumdati</taxon>
    </lineage>
</organism>
<dbReference type="InterPro" id="IPR002328">
    <property type="entry name" value="ADH_Zn_CS"/>
</dbReference>
<dbReference type="AlphaFoldDB" id="A0A1L9N1A8"/>
<accession>A0A1L9N1A8</accession>
<name>A0A1L9N1A8_ASPTC</name>
<dbReference type="OrthoDB" id="2209940at2759"/>
<evidence type="ECO:0000256" key="5">
    <source>
        <dbReference type="ARBA" id="ARBA00023002"/>
    </source>
</evidence>
<protein>
    <recommendedName>
        <fullName evidence="8">Enoyl reductase (ER) domain-containing protein</fullName>
    </recommendedName>
</protein>
<keyword evidence="6" id="KW-0520">NAD</keyword>
<dbReference type="InterPro" id="IPR011032">
    <property type="entry name" value="GroES-like_sf"/>
</dbReference>
<reference evidence="10" key="1">
    <citation type="journal article" date="2017" name="Genome Biol.">
        <title>Comparative genomics reveals high biological diversity and specific adaptations in the industrially and medically important fungal genus Aspergillus.</title>
        <authorList>
            <person name="de Vries R.P."/>
            <person name="Riley R."/>
            <person name="Wiebenga A."/>
            <person name="Aguilar-Osorio G."/>
            <person name="Amillis S."/>
            <person name="Uchima C.A."/>
            <person name="Anderluh G."/>
            <person name="Asadollahi M."/>
            <person name="Askin M."/>
            <person name="Barry K."/>
            <person name="Battaglia E."/>
            <person name="Bayram O."/>
            <person name="Benocci T."/>
            <person name="Braus-Stromeyer S.A."/>
            <person name="Caldana C."/>
            <person name="Canovas D."/>
            <person name="Cerqueira G.C."/>
            <person name="Chen F."/>
            <person name="Chen W."/>
            <person name="Choi C."/>
            <person name="Clum A."/>
            <person name="Dos Santos R.A."/>
            <person name="Damasio A.R."/>
            <person name="Diallinas G."/>
            <person name="Emri T."/>
            <person name="Fekete E."/>
            <person name="Flipphi M."/>
            <person name="Freyberg S."/>
            <person name="Gallo A."/>
            <person name="Gournas C."/>
            <person name="Habgood R."/>
            <person name="Hainaut M."/>
            <person name="Harispe M.L."/>
            <person name="Henrissat B."/>
            <person name="Hilden K.S."/>
            <person name="Hope R."/>
            <person name="Hossain A."/>
            <person name="Karabika E."/>
            <person name="Karaffa L."/>
            <person name="Karanyi Z."/>
            <person name="Krasevec N."/>
            <person name="Kuo A."/>
            <person name="Kusch H."/>
            <person name="LaButti K."/>
            <person name="Lagendijk E.L."/>
            <person name="Lapidus A."/>
            <person name="Levasseur A."/>
            <person name="Lindquist E."/>
            <person name="Lipzen A."/>
            <person name="Logrieco A.F."/>
            <person name="MacCabe A."/>
            <person name="Maekelae M.R."/>
            <person name="Malavazi I."/>
            <person name="Melin P."/>
            <person name="Meyer V."/>
            <person name="Mielnichuk N."/>
            <person name="Miskei M."/>
            <person name="Molnar A.P."/>
            <person name="Mule G."/>
            <person name="Ngan C.Y."/>
            <person name="Orejas M."/>
            <person name="Orosz E."/>
            <person name="Ouedraogo J.P."/>
            <person name="Overkamp K.M."/>
            <person name="Park H.-S."/>
            <person name="Perrone G."/>
            <person name="Piumi F."/>
            <person name="Punt P.J."/>
            <person name="Ram A.F."/>
            <person name="Ramon A."/>
            <person name="Rauscher S."/>
            <person name="Record E."/>
            <person name="Riano-Pachon D.M."/>
            <person name="Robert V."/>
            <person name="Roehrig J."/>
            <person name="Ruller R."/>
            <person name="Salamov A."/>
            <person name="Salih N.S."/>
            <person name="Samson R.A."/>
            <person name="Sandor E."/>
            <person name="Sanguinetti M."/>
            <person name="Schuetze T."/>
            <person name="Sepcic K."/>
            <person name="Shelest E."/>
            <person name="Sherlock G."/>
            <person name="Sophianopoulou V."/>
            <person name="Squina F.M."/>
            <person name="Sun H."/>
            <person name="Susca A."/>
            <person name="Todd R.B."/>
            <person name="Tsang A."/>
            <person name="Unkles S.E."/>
            <person name="van de Wiele N."/>
            <person name="van Rossen-Uffink D."/>
            <person name="Oliveira J.V."/>
            <person name="Vesth T.C."/>
            <person name="Visser J."/>
            <person name="Yu J.-H."/>
            <person name="Zhou M."/>
            <person name="Andersen M.R."/>
            <person name="Archer D.B."/>
            <person name="Baker S.E."/>
            <person name="Benoit I."/>
            <person name="Brakhage A.A."/>
            <person name="Braus G.H."/>
            <person name="Fischer R."/>
            <person name="Frisvad J.C."/>
            <person name="Goldman G.H."/>
            <person name="Houbraken J."/>
            <person name="Oakley B."/>
            <person name="Pocsi I."/>
            <person name="Scazzocchio C."/>
            <person name="Seiboth B."/>
            <person name="vanKuyk P.A."/>
            <person name="Wortman J."/>
            <person name="Dyer P.S."/>
            <person name="Grigoriev I.V."/>
        </authorList>
    </citation>
    <scope>NUCLEOTIDE SEQUENCE [LARGE SCALE GENOMIC DNA]</scope>
    <source>
        <strain evidence="10">CBS 134.48</strain>
    </source>
</reference>
<dbReference type="PANTHER" id="PTHR42940">
    <property type="entry name" value="ALCOHOL DEHYDROGENASE 1-RELATED"/>
    <property type="match status" value="1"/>
</dbReference>
<evidence type="ECO:0000256" key="1">
    <source>
        <dbReference type="ARBA" id="ARBA00001947"/>
    </source>
</evidence>
<dbReference type="Proteomes" id="UP000184304">
    <property type="component" value="Unassembled WGS sequence"/>
</dbReference>
<dbReference type="EMBL" id="KV878204">
    <property type="protein sequence ID" value="OJI82872.1"/>
    <property type="molecule type" value="Genomic_DNA"/>
</dbReference>
<dbReference type="GO" id="GO:0005737">
    <property type="term" value="C:cytoplasm"/>
    <property type="evidence" value="ECO:0007669"/>
    <property type="project" value="TreeGrafter"/>
</dbReference>
<evidence type="ECO:0000256" key="6">
    <source>
        <dbReference type="ARBA" id="ARBA00023027"/>
    </source>
</evidence>